<dbReference type="InterPro" id="IPR036724">
    <property type="entry name" value="Cobalamin-bd_sf"/>
</dbReference>
<dbReference type="SMART" id="SM01018">
    <property type="entry name" value="B12-binding_2"/>
    <property type="match status" value="1"/>
</dbReference>
<dbReference type="GO" id="GO:0050667">
    <property type="term" value="P:homocysteine metabolic process"/>
    <property type="evidence" value="ECO:0007669"/>
    <property type="project" value="TreeGrafter"/>
</dbReference>
<comment type="similarity">
    <text evidence="1">Belongs to the methylamine corrinoid protein family.</text>
</comment>
<dbReference type="RefSeq" id="WP_092215953.1">
    <property type="nucleotide sequence ID" value="NZ_FMUX01000041.1"/>
</dbReference>
<dbReference type="SUPFAM" id="SSF52242">
    <property type="entry name" value="Cobalamin (vitamin B12)-binding domain"/>
    <property type="match status" value="1"/>
</dbReference>
<evidence type="ECO:0000259" key="4">
    <source>
        <dbReference type="PROSITE" id="PS51332"/>
    </source>
</evidence>
<evidence type="ECO:0000313" key="7">
    <source>
        <dbReference type="Proteomes" id="UP000198870"/>
    </source>
</evidence>
<name>A0A1G5JQV0_9BACT</name>
<dbReference type="PROSITE" id="PS51337">
    <property type="entry name" value="B12_BINDING_NTER"/>
    <property type="match status" value="1"/>
</dbReference>
<organism evidence="6 7">
    <name type="scientific">Desulfoluna spongiiphila</name>
    <dbReference type="NCBI Taxonomy" id="419481"/>
    <lineage>
        <taxon>Bacteria</taxon>
        <taxon>Pseudomonadati</taxon>
        <taxon>Thermodesulfobacteriota</taxon>
        <taxon>Desulfobacteria</taxon>
        <taxon>Desulfobacterales</taxon>
        <taxon>Desulfolunaceae</taxon>
        <taxon>Desulfoluna</taxon>
    </lineage>
</organism>
<dbReference type="InterPro" id="IPR036594">
    <property type="entry name" value="Meth_synthase_dom"/>
</dbReference>
<dbReference type="Proteomes" id="UP000198870">
    <property type="component" value="Unassembled WGS sequence"/>
</dbReference>
<keyword evidence="6" id="KW-0489">Methyltransferase</keyword>
<dbReference type="CDD" id="cd02070">
    <property type="entry name" value="corrinoid_protein_B12-BD"/>
    <property type="match status" value="1"/>
</dbReference>
<evidence type="ECO:0000256" key="2">
    <source>
        <dbReference type="ARBA" id="ARBA00022723"/>
    </source>
</evidence>
<dbReference type="PANTHER" id="PTHR45833:SF1">
    <property type="entry name" value="METHIONINE SYNTHASE"/>
    <property type="match status" value="1"/>
</dbReference>
<dbReference type="GO" id="GO:0031419">
    <property type="term" value="F:cobalamin binding"/>
    <property type="evidence" value="ECO:0007669"/>
    <property type="project" value="InterPro"/>
</dbReference>
<dbReference type="GO" id="GO:0008705">
    <property type="term" value="F:methionine synthase activity"/>
    <property type="evidence" value="ECO:0007669"/>
    <property type="project" value="TreeGrafter"/>
</dbReference>
<feature type="domain" description="B12-binding" evidence="4">
    <location>
        <begin position="92"/>
        <end position="217"/>
    </location>
</feature>
<accession>A0A1G5JQV0</accession>
<dbReference type="Gene3D" id="3.40.50.280">
    <property type="entry name" value="Cobalamin-binding domain"/>
    <property type="match status" value="1"/>
</dbReference>
<dbReference type="PANTHER" id="PTHR45833">
    <property type="entry name" value="METHIONINE SYNTHASE"/>
    <property type="match status" value="1"/>
</dbReference>
<dbReference type="EMBL" id="FMUX01000041">
    <property type="protein sequence ID" value="SCY90706.1"/>
    <property type="molecule type" value="Genomic_DNA"/>
</dbReference>
<dbReference type="Gene3D" id="1.10.1240.10">
    <property type="entry name" value="Methionine synthase domain"/>
    <property type="match status" value="1"/>
</dbReference>
<dbReference type="InterPro" id="IPR050554">
    <property type="entry name" value="Met_Synthase/Corrinoid"/>
</dbReference>
<sequence length="217" mass="22652">MSQTHFDNLRDAITSLNAASAADIATKAIAEGVEPVDLITNGIRTGLDIMGEKFSTGDCFLPELMLAGRAADSAVAIIEPAMLASGNADEKLGKVVIATVKDDLHDIGKNIVALMLRSAGFDVIDLGCDKSKEEIFAAAEENNADIVGLSTLMTTCMAIVPEFIELLKAKGVRDKYKVLVGGAPLNPQFAAEAGCDGYAADASKCVEMAKELMGIAA</sequence>
<keyword evidence="2" id="KW-0479">Metal-binding</keyword>
<protein>
    <submittedName>
        <fullName evidence="6">5-methyltetrahydrofolate--homocysteine methyltransferase</fullName>
    </submittedName>
</protein>
<dbReference type="OrthoDB" id="9803687at2"/>
<dbReference type="GO" id="GO:0005829">
    <property type="term" value="C:cytosol"/>
    <property type="evidence" value="ECO:0007669"/>
    <property type="project" value="TreeGrafter"/>
</dbReference>
<evidence type="ECO:0000313" key="6">
    <source>
        <dbReference type="EMBL" id="SCY90706.1"/>
    </source>
</evidence>
<evidence type="ECO:0000256" key="3">
    <source>
        <dbReference type="ARBA" id="ARBA00023285"/>
    </source>
</evidence>
<dbReference type="GO" id="GO:0046872">
    <property type="term" value="F:metal ion binding"/>
    <property type="evidence" value="ECO:0007669"/>
    <property type="project" value="UniProtKB-KW"/>
</dbReference>
<keyword evidence="6" id="KW-0808">Transferase</keyword>
<dbReference type="PROSITE" id="PS51332">
    <property type="entry name" value="B12_BINDING"/>
    <property type="match status" value="1"/>
</dbReference>
<dbReference type="Pfam" id="PF02607">
    <property type="entry name" value="B12-binding_2"/>
    <property type="match status" value="1"/>
</dbReference>
<evidence type="ECO:0000259" key="5">
    <source>
        <dbReference type="PROSITE" id="PS51337"/>
    </source>
</evidence>
<dbReference type="SUPFAM" id="SSF47644">
    <property type="entry name" value="Methionine synthase domain"/>
    <property type="match status" value="1"/>
</dbReference>
<dbReference type="AlphaFoldDB" id="A0A1G5JQV0"/>
<dbReference type="Pfam" id="PF02310">
    <property type="entry name" value="B12-binding"/>
    <property type="match status" value="1"/>
</dbReference>
<dbReference type="FunFam" id="3.40.50.280:FF:000003">
    <property type="entry name" value="Dimethylamine methyltransferase corrinoid protein"/>
    <property type="match status" value="1"/>
</dbReference>
<gene>
    <name evidence="6" type="ORF">SAMN05216233_1415</name>
</gene>
<dbReference type="GO" id="GO:0032259">
    <property type="term" value="P:methylation"/>
    <property type="evidence" value="ECO:0007669"/>
    <property type="project" value="UniProtKB-KW"/>
</dbReference>
<dbReference type="InterPro" id="IPR003759">
    <property type="entry name" value="Cbl-bd_cap"/>
</dbReference>
<dbReference type="GO" id="GO:0046653">
    <property type="term" value="P:tetrahydrofolate metabolic process"/>
    <property type="evidence" value="ECO:0007669"/>
    <property type="project" value="TreeGrafter"/>
</dbReference>
<reference evidence="6 7" key="1">
    <citation type="submission" date="2016-10" db="EMBL/GenBank/DDBJ databases">
        <authorList>
            <person name="de Groot N.N."/>
        </authorList>
    </citation>
    <scope>NUCLEOTIDE SEQUENCE [LARGE SCALE GENOMIC DNA]</scope>
    <source>
        <strain evidence="6 7">AA1</strain>
    </source>
</reference>
<proteinExistence type="inferred from homology"/>
<dbReference type="InterPro" id="IPR006158">
    <property type="entry name" value="Cobalamin-bd"/>
</dbReference>
<dbReference type="STRING" id="419481.SAMN05216233_1415"/>
<feature type="domain" description="B12-binding N-terminal" evidence="5">
    <location>
        <begin position="1"/>
        <end position="90"/>
    </location>
</feature>
<keyword evidence="3" id="KW-0170">Cobalt</keyword>
<keyword evidence="7" id="KW-1185">Reference proteome</keyword>
<evidence type="ECO:0000256" key="1">
    <source>
        <dbReference type="ARBA" id="ARBA00010854"/>
    </source>
</evidence>